<accession>A0A4R6QAI1</accession>
<dbReference type="PIRSF" id="PIRSF006806">
    <property type="entry name" value="FTHF_cligase"/>
    <property type="match status" value="1"/>
</dbReference>
<dbReference type="GO" id="GO:0009396">
    <property type="term" value="P:folic acid-containing compound biosynthetic process"/>
    <property type="evidence" value="ECO:0007669"/>
    <property type="project" value="TreeGrafter"/>
</dbReference>
<feature type="binding site" evidence="4">
    <location>
        <begin position="7"/>
        <end position="11"/>
    </location>
    <ligand>
        <name>ATP</name>
        <dbReference type="ChEBI" id="CHEBI:30616"/>
    </ligand>
</feature>
<feature type="binding site" evidence="4">
    <location>
        <position position="58"/>
    </location>
    <ligand>
        <name>substrate</name>
    </ligand>
</feature>
<comment type="caution">
    <text evidence="6">The sequence shown here is derived from an EMBL/GenBank/DDBJ whole genome shotgun (WGS) entry which is preliminary data.</text>
</comment>
<evidence type="ECO:0000256" key="4">
    <source>
        <dbReference type="PIRSR" id="PIRSR006806-1"/>
    </source>
</evidence>
<dbReference type="Pfam" id="PF01812">
    <property type="entry name" value="5-FTHF_cyc-lig"/>
    <property type="match status" value="1"/>
</dbReference>
<keyword evidence="3 4" id="KW-0067">ATP-binding</keyword>
<organism evidence="6 7">
    <name type="scientific">Aminicella lysinilytica</name>
    <dbReference type="NCBI Taxonomy" id="433323"/>
    <lineage>
        <taxon>Bacteria</taxon>
        <taxon>Bacillati</taxon>
        <taxon>Bacillota</taxon>
        <taxon>Clostridia</taxon>
        <taxon>Peptostreptococcales</taxon>
        <taxon>Anaerovoracaceae</taxon>
        <taxon>Aminicella</taxon>
    </lineage>
</organism>
<dbReference type="EMBL" id="SNXO01000003">
    <property type="protein sequence ID" value="TDP59654.1"/>
    <property type="molecule type" value="Genomic_DNA"/>
</dbReference>
<proteinExistence type="inferred from homology"/>
<name>A0A4R6QAI1_9FIRM</name>
<dbReference type="PANTHER" id="PTHR23407:SF1">
    <property type="entry name" value="5-FORMYLTETRAHYDROFOLATE CYCLO-LIGASE"/>
    <property type="match status" value="1"/>
</dbReference>
<dbReference type="SUPFAM" id="SSF100950">
    <property type="entry name" value="NagB/RpiA/CoA transferase-like"/>
    <property type="match status" value="1"/>
</dbReference>
<keyword evidence="5" id="KW-0460">Magnesium</keyword>
<dbReference type="GO" id="GO:0005524">
    <property type="term" value="F:ATP binding"/>
    <property type="evidence" value="ECO:0007669"/>
    <property type="project" value="UniProtKB-KW"/>
</dbReference>
<dbReference type="Proteomes" id="UP000295500">
    <property type="component" value="Unassembled WGS sequence"/>
</dbReference>
<keyword evidence="7" id="KW-1185">Reference proteome</keyword>
<dbReference type="PANTHER" id="PTHR23407">
    <property type="entry name" value="ATPASE INHIBITOR/5-FORMYLTETRAHYDROFOLATE CYCLO-LIGASE"/>
    <property type="match status" value="1"/>
</dbReference>
<keyword evidence="2 4" id="KW-0547">Nucleotide-binding</keyword>
<evidence type="ECO:0000256" key="5">
    <source>
        <dbReference type="RuleBase" id="RU361279"/>
    </source>
</evidence>
<keyword evidence="6" id="KW-0436">Ligase</keyword>
<dbReference type="OrthoDB" id="9801938at2"/>
<dbReference type="InterPro" id="IPR002698">
    <property type="entry name" value="FTHF_cligase"/>
</dbReference>
<feature type="binding site" evidence="4">
    <location>
        <position position="53"/>
    </location>
    <ligand>
        <name>substrate</name>
    </ligand>
</feature>
<dbReference type="GO" id="GO:0046872">
    <property type="term" value="F:metal ion binding"/>
    <property type="evidence" value="ECO:0007669"/>
    <property type="project" value="UniProtKB-KW"/>
</dbReference>
<dbReference type="AlphaFoldDB" id="A0A4R6QAI1"/>
<dbReference type="NCBIfam" id="TIGR02727">
    <property type="entry name" value="MTHFS_bact"/>
    <property type="match status" value="1"/>
</dbReference>
<evidence type="ECO:0000313" key="6">
    <source>
        <dbReference type="EMBL" id="TDP59654.1"/>
    </source>
</evidence>
<dbReference type="EC" id="6.3.3.2" evidence="5"/>
<comment type="cofactor">
    <cofactor evidence="5">
        <name>Mg(2+)</name>
        <dbReference type="ChEBI" id="CHEBI:18420"/>
    </cofactor>
</comment>
<dbReference type="Gene3D" id="3.40.50.10420">
    <property type="entry name" value="NagB/RpiA/CoA transferase-like"/>
    <property type="match status" value="1"/>
</dbReference>
<protein>
    <recommendedName>
        <fullName evidence="5">5-formyltetrahydrofolate cyclo-ligase</fullName>
        <ecNumber evidence="5">6.3.3.2</ecNumber>
    </recommendedName>
</protein>
<keyword evidence="5" id="KW-0479">Metal-binding</keyword>
<evidence type="ECO:0000256" key="3">
    <source>
        <dbReference type="ARBA" id="ARBA00022840"/>
    </source>
</evidence>
<evidence type="ECO:0000256" key="2">
    <source>
        <dbReference type="ARBA" id="ARBA00022741"/>
    </source>
</evidence>
<dbReference type="InterPro" id="IPR037171">
    <property type="entry name" value="NagB/RpiA_transferase-like"/>
</dbReference>
<evidence type="ECO:0000256" key="1">
    <source>
        <dbReference type="ARBA" id="ARBA00010638"/>
    </source>
</evidence>
<dbReference type="GO" id="GO:0030272">
    <property type="term" value="F:5-formyltetrahydrofolate cyclo-ligase activity"/>
    <property type="evidence" value="ECO:0007669"/>
    <property type="project" value="UniProtKB-EC"/>
</dbReference>
<sequence length="188" mass="21392">MEVKERKKELRKKIRVIDRSLTPDYCREASRIICQKITRLEEYKKASMVFCFVGVGAEPDTTAIIEDALHRGKRVCLPLCMDDTTMQAMEITDIDKDLVPGAYYDIPEPRQGLPVVDACDIDFALIPCVTCDHKGNRLGHGKGYYDRYLADTGFRKAMICYEKRTVAEGEIPVEEFDKTIETVVTDAE</sequence>
<dbReference type="InterPro" id="IPR024185">
    <property type="entry name" value="FTHF_cligase-like_sf"/>
</dbReference>
<evidence type="ECO:0000313" key="7">
    <source>
        <dbReference type="Proteomes" id="UP000295500"/>
    </source>
</evidence>
<feature type="binding site" evidence="4">
    <location>
        <begin position="137"/>
        <end position="145"/>
    </location>
    <ligand>
        <name>ATP</name>
        <dbReference type="ChEBI" id="CHEBI:30616"/>
    </ligand>
</feature>
<dbReference type="GO" id="GO:0035999">
    <property type="term" value="P:tetrahydrofolate interconversion"/>
    <property type="evidence" value="ECO:0007669"/>
    <property type="project" value="TreeGrafter"/>
</dbReference>
<comment type="catalytic activity">
    <reaction evidence="5">
        <text>(6S)-5-formyl-5,6,7,8-tetrahydrofolate + ATP = (6R)-5,10-methenyltetrahydrofolate + ADP + phosphate</text>
        <dbReference type="Rhea" id="RHEA:10488"/>
        <dbReference type="ChEBI" id="CHEBI:30616"/>
        <dbReference type="ChEBI" id="CHEBI:43474"/>
        <dbReference type="ChEBI" id="CHEBI:57455"/>
        <dbReference type="ChEBI" id="CHEBI:57457"/>
        <dbReference type="ChEBI" id="CHEBI:456216"/>
        <dbReference type="EC" id="6.3.3.2"/>
    </reaction>
</comment>
<dbReference type="RefSeq" id="WP_133527646.1">
    <property type="nucleotide sequence ID" value="NZ_SNXO01000003.1"/>
</dbReference>
<reference evidence="6 7" key="1">
    <citation type="submission" date="2019-03" db="EMBL/GenBank/DDBJ databases">
        <title>Genomic Encyclopedia of Type Strains, Phase IV (KMG-IV): sequencing the most valuable type-strain genomes for metagenomic binning, comparative biology and taxonomic classification.</title>
        <authorList>
            <person name="Goeker M."/>
        </authorList>
    </citation>
    <scope>NUCLEOTIDE SEQUENCE [LARGE SCALE GENOMIC DNA]</scope>
    <source>
        <strain evidence="6 7">DSM 28287</strain>
    </source>
</reference>
<comment type="similarity">
    <text evidence="1 5">Belongs to the 5-formyltetrahydrofolate cyclo-ligase family.</text>
</comment>
<gene>
    <name evidence="6" type="ORF">EV211_10381</name>
</gene>